<organism evidence="2 3">
    <name type="scientific">Candidatus Brevundimonas colombiensis</name>
    <dbReference type="NCBI Taxonomy" id="3121376"/>
    <lineage>
        <taxon>Bacteria</taxon>
        <taxon>Pseudomonadati</taxon>
        <taxon>Pseudomonadota</taxon>
        <taxon>Alphaproteobacteria</taxon>
        <taxon>Caulobacterales</taxon>
        <taxon>Caulobacteraceae</taxon>
        <taxon>Brevundimonas</taxon>
    </lineage>
</organism>
<sequence length="40" mass="4424">MVNLLDVIRIRPGVMDRSSTAFGASRPNPHDEAMKRTGAR</sequence>
<dbReference type="AlphaFoldDB" id="A0AAJ5WYF7"/>
<evidence type="ECO:0000313" key="3">
    <source>
        <dbReference type="Proteomes" id="UP001213664"/>
    </source>
</evidence>
<evidence type="ECO:0000313" key="2">
    <source>
        <dbReference type="EMBL" id="WEK38579.1"/>
    </source>
</evidence>
<dbReference type="Proteomes" id="UP001213664">
    <property type="component" value="Chromosome"/>
</dbReference>
<name>A0AAJ5WYF7_9CAUL</name>
<reference evidence="2" key="1">
    <citation type="submission" date="2023-03" db="EMBL/GenBank/DDBJ databases">
        <title>Andean soil-derived lignocellulolytic bacterial consortium as a source of novel taxa and putative plastic-active enzymes.</title>
        <authorList>
            <person name="Diaz-Garcia L."/>
            <person name="Chuvochina M."/>
            <person name="Feuerriegel G."/>
            <person name="Bunk B."/>
            <person name="Sproer C."/>
            <person name="Streit W.R."/>
            <person name="Rodriguez L.M."/>
            <person name="Overmann J."/>
            <person name="Jimenez D.J."/>
        </authorList>
    </citation>
    <scope>NUCLEOTIDE SEQUENCE</scope>
    <source>
        <strain evidence="2">MAG 833</strain>
    </source>
</reference>
<feature type="region of interest" description="Disordered" evidence="1">
    <location>
        <begin position="16"/>
        <end position="40"/>
    </location>
</feature>
<proteinExistence type="predicted"/>
<protein>
    <submittedName>
        <fullName evidence="2">Uncharacterized protein</fullName>
    </submittedName>
</protein>
<accession>A0AAJ5WYF7</accession>
<evidence type="ECO:0000256" key="1">
    <source>
        <dbReference type="SAM" id="MobiDB-lite"/>
    </source>
</evidence>
<feature type="compositionally biased region" description="Basic and acidic residues" evidence="1">
    <location>
        <begin position="28"/>
        <end position="40"/>
    </location>
</feature>
<gene>
    <name evidence="2" type="ORF">P0Y50_08430</name>
</gene>
<dbReference type="EMBL" id="CP119326">
    <property type="protein sequence ID" value="WEK38579.1"/>
    <property type="molecule type" value="Genomic_DNA"/>
</dbReference>